<keyword evidence="2" id="KW-1185">Reference proteome</keyword>
<sequence>TTLDLVDEGGLGASLHWVGYGMGGRLVLYELGLGVSKLGVTLDVLGLGDGELEMGLKDRIVLGLGDEV</sequence>
<gene>
    <name evidence="1" type="ORF">KI387_033258</name>
</gene>
<comment type="caution">
    <text evidence="1">The sequence shown here is derived from an EMBL/GenBank/DDBJ whole genome shotgun (WGS) entry which is preliminary data.</text>
</comment>
<name>A0AA38BXH8_TAXCH</name>
<organism evidence="1 2">
    <name type="scientific">Taxus chinensis</name>
    <name type="common">Chinese yew</name>
    <name type="synonym">Taxus wallichiana var. chinensis</name>
    <dbReference type="NCBI Taxonomy" id="29808"/>
    <lineage>
        <taxon>Eukaryota</taxon>
        <taxon>Viridiplantae</taxon>
        <taxon>Streptophyta</taxon>
        <taxon>Embryophyta</taxon>
        <taxon>Tracheophyta</taxon>
        <taxon>Spermatophyta</taxon>
        <taxon>Pinopsida</taxon>
        <taxon>Pinidae</taxon>
        <taxon>Conifers II</taxon>
        <taxon>Cupressales</taxon>
        <taxon>Taxaceae</taxon>
        <taxon>Taxus</taxon>
    </lineage>
</organism>
<dbReference type="EMBL" id="JAHRHJ020003813">
    <property type="protein sequence ID" value="KAH9289141.1"/>
    <property type="molecule type" value="Genomic_DNA"/>
</dbReference>
<protein>
    <submittedName>
        <fullName evidence="1">Uncharacterized protein</fullName>
    </submittedName>
</protein>
<feature type="non-terminal residue" evidence="1">
    <location>
        <position position="1"/>
    </location>
</feature>
<dbReference type="Proteomes" id="UP000824469">
    <property type="component" value="Unassembled WGS sequence"/>
</dbReference>
<reference evidence="1 2" key="1">
    <citation type="journal article" date="2021" name="Nat. Plants">
        <title>The Taxus genome provides insights into paclitaxel biosynthesis.</title>
        <authorList>
            <person name="Xiong X."/>
            <person name="Gou J."/>
            <person name="Liao Q."/>
            <person name="Li Y."/>
            <person name="Zhou Q."/>
            <person name="Bi G."/>
            <person name="Li C."/>
            <person name="Du R."/>
            <person name="Wang X."/>
            <person name="Sun T."/>
            <person name="Guo L."/>
            <person name="Liang H."/>
            <person name="Lu P."/>
            <person name="Wu Y."/>
            <person name="Zhang Z."/>
            <person name="Ro D.K."/>
            <person name="Shang Y."/>
            <person name="Huang S."/>
            <person name="Yan J."/>
        </authorList>
    </citation>
    <scope>NUCLEOTIDE SEQUENCE [LARGE SCALE GENOMIC DNA]</scope>
    <source>
        <strain evidence="1">Ta-2019</strain>
    </source>
</reference>
<accession>A0AA38BXH8</accession>
<evidence type="ECO:0000313" key="2">
    <source>
        <dbReference type="Proteomes" id="UP000824469"/>
    </source>
</evidence>
<proteinExistence type="predicted"/>
<dbReference type="AlphaFoldDB" id="A0AA38BXH8"/>
<evidence type="ECO:0000313" key="1">
    <source>
        <dbReference type="EMBL" id="KAH9289141.1"/>
    </source>
</evidence>
<feature type="non-terminal residue" evidence="1">
    <location>
        <position position="68"/>
    </location>
</feature>